<keyword evidence="5" id="KW-1185">Reference proteome</keyword>
<gene>
    <name evidence="4" type="ORF">ACFPM1_12370</name>
</gene>
<dbReference type="RefSeq" id="WP_256413249.1">
    <property type="nucleotide sequence ID" value="NZ_JANHDM010000019.1"/>
</dbReference>
<evidence type="ECO:0000313" key="5">
    <source>
        <dbReference type="Proteomes" id="UP001596118"/>
    </source>
</evidence>
<keyword evidence="2" id="KW-0472">Membrane</keyword>
<name>A0ABD5R3W3_9EURY</name>
<organism evidence="4 5">
    <name type="scientific">Halorubrum rubrum</name>
    <dbReference type="NCBI Taxonomy" id="1126240"/>
    <lineage>
        <taxon>Archaea</taxon>
        <taxon>Methanobacteriati</taxon>
        <taxon>Methanobacteriota</taxon>
        <taxon>Stenosarchaea group</taxon>
        <taxon>Halobacteria</taxon>
        <taxon>Halobacteriales</taxon>
        <taxon>Haloferacaceae</taxon>
        <taxon>Halorubrum</taxon>
    </lineage>
</organism>
<protein>
    <recommendedName>
        <fullName evidence="3">DUF7981 domain-containing protein</fullName>
    </recommendedName>
</protein>
<sequence>MSEGGEDRGRDGASGDDVSGGNGPAASADAVSHAGNAPGLPATRRNRLRSAALWGAVGGFAFLAAAQGYLLVGGTVPFGYAWLFGMAAVVAAAAGALAYLTEHRIARRGGKRRT</sequence>
<evidence type="ECO:0000259" key="3">
    <source>
        <dbReference type="Pfam" id="PF25938"/>
    </source>
</evidence>
<comment type="caution">
    <text evidence="4">The sequence shown here is derived from an EMBL/GenBank/DDBJ whole genome shotgun (WGS) entry which is preliminary data.</text>
</comment>
<dbReference type="InterPro" id="IPR058287">
    <property type="entry name" value="DUF7981"/>
</dbReference>
<feature type="transmembrane region" description="Helical" evidence="2">
    <location>
        <begin position="51"/>
        <end position="72"/>
    </location>
</feature>
<proteinExistence type="predicted"/>
<evidence type="ECO:0000313" key="4">
    <source>
        <dbReference type="EMBL" id="MFC5279544.1"/>
    </source>
</evidence>
<keyword evidence="2" id="KW-1133">Transmembrane helix</keyword>
<accession>A0ABD5R3W3</accession>
<dbReference type="AlphaFoldDB" id="A0ABD5R3W3"/>
<dbReference type="Pfam" id="PF25938">
    <property type="entry name" value="DUF7981"/>
    <property type="match status" value="1"/>
</dbReference>
<reference evidence="4 5" key="1">
    <citation type="journal article" date="2019" name="Int. J. Syst. Evol. Microbiol.">
        <title>The Global Catalogue of Microorganisms (GCM) 10K type strain sequencing project: providing services to taxonomists for standard genome sequencing and annotation.</title>
        <authorList>
            <consortium name="The Broad Institute Genomics Platform"/>
            <consortium name="The Broad Institute Genome Sequencing Center for Infectious Disease"/>
            <person name="Wu L."/>
            <person name="Ma J."/>
        </authorList>
    </citation>
    <scope>NUCLEOTIDE SEQUENCE [LARGE SCALE GENOMIC DNA]</scope>
    <source>
        <strain evidence="4 5">CGMCC 1.12124</strain>
    </source>
</reference>
<feature type="compositionally biased region" description="Basic and acidic residues" evidence="1">
    <location>
        <begin position="1"/>
        <end position="13"/>
    </location>
</feature>
<evidence type="ECO:0000256" key="2">
    <source>
        <dbReference type="SAM" id="Phobius"/>
    </source>
</evidence>
<feature type="transmembrane region" description="Helical" evidence="2">
    <location>
        <begin position="78"/>
        <end position="101"/>
    </location>
</feature>
<feature type="region of interest" description="Disordered" evidence="1">
    <location>
        <begin position="1"/>
        <end position="42"/>
    </location>
</feature>
<feature type="domain" description="DUF7981" evidence="3">
    <location>
        <begin position="45"/>
        <end position="109"/>
    </location>
</feature>
<dbReference type="EMBL" id="JBHSKY010000014">
    <property type="protein sequence ID" value="MFC5279544.1"/>
    <property type="molecule type" value="Genomic_DNA"/>
</dbReference>
<evidence type="ECO:0000256" key="1">
    <source>
        <dbReference type="SAM" id="MobiDB-lite"/>
    </source>
</evidence>
<keyword evidence="2" id="KW-0812">Transmembrane</keyword>
<dbReference type="Proteomes" id="UP001596118">
    <property type="component" value="Unassembled WGS sequence"/>
</dbReference>